<organism evidence="2 3">
    <name type="scientific">Stylosanthes scabra</name>
    <dbReference type="NCBI Taxonomy" id="79078"/>
    <lineage>
        <taxon>Eukaryota</taxon>
        <taxon>Viridiplantae</taxon>
        <taxon>Streptophyta</taxon>
        <taxon>Embryophyta</taxon>
        <taxon>Tracheophyta</taxon>
        <taxon>Spermatophyta</taxon>
        <taxon>Magnoliopsida</taxon>
        <taxon>eudicotyledons</taxon>
        <taxon>Gunneridae</taxon>
        <taxon>Pentapetalae</taxon>
        <taxon>rosids</taxon>
        <taxon>fabids</taxon>
        <taxon>Fabales</taxon>
        <taxon>Fabaceae</taxon>
        <taxon>Papilionoideae</taxon>
        <taxon>50 kb inversion clade</taxon>
        <taxon>dalbergioids sensu lato</taxon>
        <taxon>Dalbergieae</taxon>
        <taxon>Pterocarpus clade</taxon>
        <taxon>Stylosanthes</taxon>
    </lineage>
</organism>
<evidence type="ECO:0000313" key="2">
    <source>
        <dbReference type="EMBL" id="MED6211208.1"/>
    </source>
</evidence>
<dbReference type="Proteomes" id="UP001341840">
    <property type="component" value="Unassembled WGS sequence"/>
</dbReference>
<proteinExistence type="predicted"/>
<evidence type="ECO:0000256" key="1">
    <source>
        <dbReference type="SAM" id="MobiDB-lite"/>
    </source>
</evidence>
<accession>A0ABU6YRG1</accession>
<name>A0ABU6YRG1_9FABA</name>
<protein>
    <submittedName>
        <fullName evidence="2">Uncharacterized protein</fullName>
    </submittedName>
</protein>
<evidence type="ECO:0000313" key="3">
    <source>
        <dbReference type="Proteomes" id="UP001341840"/>
    </source>
</evidence>
<comment type="caution">
    <text evidence="2">The sequence shown here is derived from an EMBL/GenBank/DDBJ whole genome shotgun (WGS) entry which is preliminary data.</text>
</comment>
<feature type="region of interest" description="Disordered" evidence="1">
    <location>
        <begin position="28"/>
        <end position="59"/>
    </location>
</feature>
<reference evidence="2 3" key="1">
    <citation type="journal article" date="2023" name="Plants (Basel)">
        <title>Bridging the Gap: Combining Genomics and Transcriptomics Approaches to Understand Stylosanthes scabra, an Orphan Legume from the Brazilian Caatinga.</title>
        <authorList>
            <person name="Ferreira-Neto J.R.C."/>
            <person name="da Silva M.D."/>
            <person name="Binneck E."/>
            <person name="de Melo N.F."/>
            <person name="da Silva R.H."/>
            <person name="de Melo A.L.T.M."/>
            <person name="Pandolfi V."/>
            <person name="Bustamante F.O."/>
            <person name="Brasileiro-Vidal A.C."/>
            <person name="Benko-Iseppon A.M."/>
        </authorList>
    </citation>
    <scope>NUCLEOTIDE SEQUENCE [LARGE SCALE GENOMIC DNA]</scope>
    <source>
        <tissue evidence="2">Leaves</tissue>
    </source>
</reference>
<gene>
    <name evidence="2" type="ORF">PIB30_071517</name>
</gene>
<sequence length="213" mass="24109">MASNPLHPHDDKDLYDIPAWNQVEASTQLGELHTTTNAGGRPAKQRRQDRNVATTMSASPTNMTSGVVWLSLINTFRQRRRPEEFPTIFRPTTEMALNLAKCKLTAYIFGHFDRIGEILFKNGTFNMTRSAFYSICPGEQLNTEVVRAMSLIATDAERKRETVKAWFLPCSFATQVWAGAPIFELDLAYENPFMPALKTLRHVSSLENLDPRS</sequence>
<feature type="compositionally biased region" description="Polar residues" evidence="1">
    <location>
        <begin position="28"/>
        <end position="38"/>
    </location>
</feature>
<keyword evidence="3" id="KW-1185">Reference proteome</keyword>
<dbReference type="EMBL" id="JASCZI010242483">
    <property type="protein sequence ID" value="MED6211208.1"/>
    <property type="molecule type" value="Genomic_DNA"/>
</dbReference>